<dbReference type="OrthoDB" id="2786563at2759"/>
<organism evidence="2 3">
    <name type="scientific">Phanerochaete sordida</name>
    <dbReference type="NCBI Taxonomy" id="48140"/>
    <lineage>
        <taxon>Eukaryota</taxon>
        <taxon>Fungi</taxon>
        <taxon>Dikarya</taxon>
        <taxon>Basidiomycota</taxon>
        <taxon>Agaricomycotina</taxon>
        <taxon>Agaricomycetes</taxon>
        <taxon>Polyporales</taxon>
        <taxon>Phanerochaetaceae</taxon>
        <taxon>Phanerochaete</taxon>
    </lineage>
</organism>
<proteinExistence type="predicted"/>
<sequence>MRSKTRKPRTTIHNLPEELVREILSYAFHLTPDDFCGARTRWDSFSNATVFGRRERGTCQHLLLVSKKWLRIGLPLLYTSLAIRTPAHASTVAAVLDTMPALGRAVRHLKVFGGYGRHMGAIASACPNVETLYADINVKSNESIVGLQRALALLSPVRLHVESRDSWENKKMRTLRTLVHERIAEWPRLREVHYGSCRAVGTEIFTALRLSTTVRELWLDEAILFQVTKYTPNELRALLTSPSFEKLHCLGRSAVARKEIPQGMVDADFPKAARDKVAYEGYPDGDDPIVRRQQPPLPAPTAVVNNNNPHAEDQDRGDEEDDYSDDEEWDSEEEEEGMLVVAAAALAAVAACMVARRRQRI</sequence>
<name>A0A9P3G9I2_9APHY</name>
<evidence type="ECO:0000256" key="1">
    <source>
        <dbReference type="SAM" id="MobiDB-lite"/>
    </source>
</evidence>
<dbReference type="AlphaFoldDB" id="A0A9P3G9I2"/>
<evidence type="ECO:0000313" key="2">
    <source>
        <dbReference type="EMBL" id="GJE91878.1"/>
    </source>
</evidence>
<keyword evidence="3" id="KW-1185">Reference proteome</keyword>
<dbReference type="Proteomes" id="UP000703269">
    <property type="component" value="Unassembled WGS sequence"/>
</dbReference>
<accession>A0A9P3G9I2</accession>
<feature type="compositionally biased region" description="Low complexity" evidence="1">
    <location>
        <begin position="300"/>
        <end position="309"/>
    </location>
</feature>
<feature type="compositionally biased region" description="Acidic residues" evidence="1">
    <location>
        <begin position="315"/>
        <end position="335"/>
    </location>
</feature>
<evidence type="ECO:0000313" key="3">
    <source>
        <dbReference type="Proteomes" id="UP000703269"/>
    </source>
</evidence>
<dbReference type="EMBL" id="BPQB01000023">
    <property type="protein sequence ID" value="GJE91878.1"/>
    <property type="molecule type" value="Genomic_DNA"/>
</dbReference>
<reference evidence="2 3" key="1">
    <citation type="submission" date="2021-08" db="EMBL/GenBank/DDBJ databases">
        <title>Draft Genome Sequence of Phanerochaete sordida strain YK-624.</title>
        <authorList>
            <person name="Mori T."/>
            <person name="Dohra H."/>
            <person name="Suzuki T."/>
            <person name="Kawagishi H."/>
            <person name="Hirai H."/>
        </authorList>
    </citation>
    <scope>NUCLEOTIDE SEQUENCE [LARGE SCALE GENOMIC DNA]</scope>
    <source>
        <strain evidence="2 3">YK-624</strain>
    </source>
</reference>
<protein>
    <recommendedName>
        <fullName evidence="4">F-box domain-containing protein</fullName>
    </recommendedName>
</protein>
<feature type="region of interest" description="Disordered" evidence="1">
    <location>
        <begin position="282"/>
        <end position="335"/>
    </location>
</feature>
<comment type="caution">
    <text evidence="2">The sequence shown here is derived from an EMBL/GenBank/DDBJ whole genome shotgun (WGS) entry which is preliminary data.</text>
</comment>
<gene>
    <name evidence="2" type="ORF">PsYK624_080290</name>
</gene>
<evidence type="ECO:0008006" key="4">
    <source>
        <dbReference type="Google" id="ProtNLM"/>
    </source>
</evidence>